<keyword evidence="2" id="KW-1185">Reference proteome</keyword>
<sequence>MSAPDINLPNPSAPENGMSRRRSEDFDSARVDNPFRNILPEDLDKAVEEFHREHRLARVVDLGMLQRGARLAQNADVFRARHDVTVLERVALEREEKPRLTEQSKDLIVILLTCCIAAVVHIDYQNRNLVNLGNVCIFGAINSIIYFVASFIGAWLSDPLNERLTGRRGALFASGCFTLAGSVGSAFSSSWQALLTCRVIVGIGYGAKASVVPILESEVAPPRLRGRLLVSWQAFTALGIFLGSCANLIFHSQWRLQVGSCILPTIPLLCLAFVGSESPRWLIKRNQCVKAYKVLSRLRDTPVQAARDLYYIHEQFKAEMRIFAKRRRREEDNDDDYNDQQYIHSLNYLRRFLQLFRFQRNRTAVAAACVVMASQQLSGINIFSFLAATFFSNANPEGTDIDSLWLTFGFGAANALFSPLAYWLIDTKGRRFLLLASLICMIPFLLAMGFAFKIEEQGPKTVAVAILLVAYTACYSPGAGVIPFLYSSEVFPLLNREVGMSLAVAVNFALGGLIVLTAPLLMYAMGPAGLLGLFA</sequence>
<protein>
    <submittedName>
        <fullName evidence="1">Uncharacterized protein</fullName>
    </submittedName>
</protein>
<dbReference type="Proteomes" id="UP001186974">
    <property type="component" value="Unassembled WGS sequence"/>
</dbReference>
<gene>
    <name evidence="1" type="ORF">LTS18_009247</name>
</gene>
<reference evidence="1" key="1">
    <citation type="submission" date="2024-09" db="EMBL/GenBank/DDBJ databases">
        <title>Black Yeasts Isolated from many extreme environments.</title>
        <authorList>
            <person name="Coleine C."/>
            <person name="Stajich J.E."/>
            <person name="Selbmann L."/>
        </authorList>
    </citation>
    <scope>NUCLEOTIDE SEQUENCE</scope>
    <source>
        <strain evidence="1">CCFEE 5737</strain>
    </source>
</reference>
<evidence type="ECO:0000313" key="1">
    <source>
        <dbReference type="EMBL" id="KAK3065404.1"/>
    </source>
</evidence>
<name>A0ACC3DCY1_9PEZI</name>
<evidence type="ECO:0000313" key="2">
    <source>
        <dbReference type="Proteomes" id="UP001186974"/>
    </source>
</evidence>
<comment type="caution">
    <text evidence="1">The sequence shown here is derived from an EMBL/GenBank/DDBJ whole genome shotgun (WGS) entry which is preliminary data.</text>
</comment>
<dbReference type="EMBL" id="JAWDJW010006336">
    <property type="protein sequence ID" value="KAK3065404.1"/>
    <property type="molecule type" value="Genomic_DNA"/>
</dbReference>
<accession>A0ACC3DCY1</accession>
<proteinExistence type="predicted"/>
<organism evidence="1 2">
    <name type="scientific">Coniosporium uncinatum</name>
    <dbReference type="NCBI Taxonomy" id="93489"/>
    <lineage>
        <taxon>Eukaryota</taxon>
        <taxon>Fungi</taxon>
        <taxon>Dikarya</taxon>
        <taxon>Ascomycota</taxon>
        <taxon>Pezizomycotina</taxon>
        <taxon>Dothideomycetes</taxon>
        <taxon>Dothideomycetes incertae sedis</taxon>
        <taxon>Coniosporium</taxon>
    </lineage>
</organism>